<dbReference type="PANTHER" id="PTHR17630">
    <property type="entry name" value="DIENELACTONE HYDROLASE"/>
    <property type="match status" value="1"/>
</dbReference>
<dbReference type="RefSeq" id="XP_016234208.1">
    <property type="nucleotide sequence ID" value="XM_016381106.1"/>
</dbReference>
<proteinExistence type="predicted"/>
<accession>A0A0D1ZMH4</accession>
<sequence length="306" mass="32931">MSCPACFSGSVHDHAEPKGTIETIHGIRTYVAGGSDPSKSKSTIIYLPDIFSLKLVNNKILADEYAAGTGCKVYLPDVVYGGGMSIELLHKMDVLRTPNAKWTVGGVLAKASALVTLIVQAVPFMMHAHPEKVYPQVLAYARAVKADLPEGGKLGVAGFCWGAWPSTKLCAEAAQEGTSTTAAAADDDVSKVRLIDAQFNGHPSYIIKTPQMVVDAISKFKVPYTVAVAVEDMQFNKAEAEKVEALVRSQVGESGSGGCTYEFRMYDGCVHGFCVRAPVGKNDDVNEKGFAESKKHAIDWYNKYLN</sequence>
<dbReference type="Proteomes" id="UP000053328">
    <property type="component" value="Unassembled WGS sequence"/>
</dbReference>
<organism evidence="2 3">
    <name type="scientific">Exophiala spinifera</name>
    <dbReference type="NCBI Taxonomy" id="91928"/>
    <lineage>
        <taxon>Eukaryota</taxon>
        <taxon>Fungi</taxon>
        <taxon>Dikarya</taxon>
        <taxon>Ascomycota</taxon>
        <taxon>Pezizomycotina</taxon>
        <taxon>Eurotiomycetes</taxon>
        <taxon>Chaetothyriomycetidae</taxon>
        <taxon>Chaetothyriales</taxon>
        <taxon>Herpotrichiellaceae</taxon>
        <taxon>Exophiala</taxon>
    </lineage>
</organism>
<dbReference type="Gene3D" id="3.40.50.1820">
    <property type="entry name" value="alpha/beta hydrolase"/>
    <property type="match status" value="1"/>
</dbReference>
<name>A0A0D1ZMH4_9EURO</name>
<evidence type="ECO:0000313" key="2">
    <source>
        <dbReference type="EMBL" id="KIW13992.1"/>
    </source>
</evidence>
<keyword evidence="3" id="KW-1185">Reference proteome</keyword>
<reference evidence="2 3" key="1">
    <citation type="submission" date="2015-01" db="EMBL/GenBank/DDBJ databases">
        <title>The Genome Sequence of Exophiala spinifera CBS89968.</title>
        <authorList>
            <consortium name="The Broad Institute Genomics Platform"/>
            <person name="Cuomo C."/>
            <person name="de Hoog S."/>
            <person name="Gorbushina A."/>
            <person name="Stielow B."/>
            <person name="Teixiera M."/>
            <person name="Abouelleil A."/>
            <person name="Chapman S.B."/>
            <person name="Priest M."/>
            <person name="Young S.K."/>
            <person name="Wortman J."/>
            <person name="Nusbaum C."/>
            <person name="Birren B."/>
        </authorList>
    </citation>
    <scope>NUCLEOTIDE SEQUENCE [LARGE SCALE GENOMIC DNA]</scope>
    <source>
        <strain evidence="2 3">CBS 89968</strain>
    </source>
</reference>
<evidence type="ECO:0000259" key="1">
    <source>
        <dbReference type="Pfam" id="PF01738"/>
    </source>
</evidence>
<dbReference type="GeneID" id="27333856"/>
<protein>
    <recommendedName>
        <fullName evidence="1">Dienelactone hydrolase domain-containing protein</fullName>
    </recommendedName>
</protein>
<dbReference type="EMBL" id="KN847496">
    <property type="protein sequence ID" value="KIW13992.1"/>
    <property type="molecule type" value="Genomic_DNA"/>
</dbReference>
<dbReference type="InterPro" id="IPR029058">
    <property type="entry name" value="AB_hydrolase_fold"/>
</dbReference>
<dbReference type="Pfam" id="PF01738">
    <property type="entry name" value="DLH"/>
    <property type="match status" value="1"/>
</dbReference>
<dbReference type="VEuPathDB" id="FungiDB:PV08_06773"/>
<dbReference type="SUPFAM" id="SSF53474">
    <property type="entry name" value="alpha/beta-Hydrolases"/>
    <property type="match status" value="1"/>
</dbReference>
<feature type="domain" description="Dienelactone hydrolase" evidence="1">
    <location>
        <begin position="27"/>
        <end position="304"/>
    </location>
</feature>
<dbReference type="InterPro" id="IPR002925">
    <property type="entry name" value="Dienelactn_hydro"/>
</dbReference>
<dbReference type="PANTHER" id="PTHR17630:SF105">
    <property type="entry name" value="DIENELACTONE HYDROLASE FAMILY PROTEIN (AFU_ORTHOLOGUE AFUA_4G08790)"/>
    <property type="match status" value="1"/>
</dbReference>
<dbReference type="OrthoDB" id="10019231at2759"/>
<dbReference type="HOGENOM" id="CLU_054590_2_3_1"/>
<evidence type="ECO:0000313" key="3">
    <source>
        <dbReference type="Proteomes" id="UP000053328"/>
    </source>
</evidence>
<dbReference type="STRING" id="91928.A0A0D1ZMH4"/>
<dbReference type="GO" id="GO:0016787">
    <property type="term" value="F:hydrolase activity"/>
    <property type="evidence" value="ECO:0007669"/>
    <property type="project" value="InterPro"/>
</dbReference>
<dbReference type="AlphaFoldDB" id="A0A0D1ZMH4"/>
<gene>
    <name evidence="2" type="ORF">PV08_06773</name>
</gene>